<proteinExistence type="predicted"/>
<dbReference type="Proteomes" id="UP000001037">
    <property type="component" value="Chromosome"/>
</dbReference>
<dbReference type="GeneID" id="11138378"/>
<organism evidence="2 3">
    <name type="scientific">Pyrolobus fumarii (strain DSM 11204 / 1A)</name>
    <dbReference type="NCBI Taxonomy" id="694429"/>
    <lineage>
        <taxon>Archaea</taxon>
        <taxon>Thermoproteota</taxon>
        <taxon>Thermoprotei</taxon>
        <taxon>Desulfurococcales</taxon>
        <taxon>Pyrodictiaceae</taxon>
        <taxon>Pyrolobus</taxon>
    </lineage>
</organism>
<dbReference type="eggNOG" id="arCOG00713">
    <property type="taxonomic scope" value="Archaea"/>
</dbReference>
<name>G0EFV6_PYRF1</name>
<dbReference type="InterPro" id="IPR029060">
    <property type="entry name" value="PIN-like_dom_sf"/>
</dbReference>
<sequence length="138" mass="15624">MARRYVDVNVFVYWLGGHPEYGQRALEWIREIEKAPNGAYITASLTVFELVVIMSRLTGARLGDTHLITTILEALGSLKGLKIVETLYSDYVEALNLMKTYKLDFEDAIHLAVAMRVNAKEIVSNDADFDNTPLKRVF</sequence>
<accession>G0EFV6</accession>
<dbReference type="SUPFAM" id="SSF88723">
    <property type="entry name" value="PIN domain-like"/>
    <property type="match status" value="1"/>
</dbReference>
<dbReference type="Gene3D" id="3.40.50.1010">
    <property type="entry name" value="5'-nuclease"/>
    <property type="match status" value="1"/>
</dbReference>
<protein>
    <submittedName>
        <fullName evidence="2">PilT protein domain protein</fullName>
    </submittedName>
</protein>
<evidence type="ECO:0000259" key="1">
    <source>
        <dbReference type="Pfam" id="PF01850"/>
    </source>
</evidence>
<dbReference type="Pfam" id="PF01850">
    <property type="entry name" value="PIN"/>
    <property type="match status" value="1"/>
</dbReference>
<dbReference type="EMBL" id="CP002838">
    <property type="protein sequence ID" value="AEM39057.1"/>
    <property type="molecule type" value="Genomic_DNA"/>
</dbReference>
<evidence type="ECO:0000313" key="2">
    <source>
        <dbReference type="EMBL" id="AEM39057.1"/>
    </source>
</evidence>
<dbReference type="CDD" id="cd09854">
    <property type="entry name" value="PIN_VapC-like"/>
    <property type="match status" value="1"/>
</dbReference>
<dbReference type="OrthoDB" id="21373at2157"/>
<dbReference type="InterPro" id="IPR002716">
    <property type="entry name" value="PIN_dom"/>
</dbReference>
<dbReference type="RefSeq" id="WP_014026734.1">
    <property type="nucleotide sequence ID" value="NC_015931.1"/>
</dbReference>
<evidence type="ECO:0000313" key="3">
    <source>
        <dbReference type="Proteomes" id="UP000001037"/>
    </source>
</evidence>
<dbReference type="PANTHER" id="PTHR38826:SF5">
    <property type="entry name" value="RIBONUCLEASE VAPC13"/>
    <property type="match status" value="1"/>
</dbReference>
<keyword evidence="3" id="KW-1185">Reference proteome</keyword>
<gene>
    <name evidence="2" type="ordered locus">Pyrfu_1195</name>
</gene>
<dbReference type="InterPro" id="IPR052106">
    <property type="entry name" value="PINc/VapC_TA"/>
</dbReference>
<dbReference type="HOGENOM" id="CLU_160447_0_0_2"/>
<dbReference type="KEGG" id="pfm:Pyrfu_1195"/>
<dbReference type="PANTHER" id="PTHR38826">
    <property type="entry name" value="RIBONUCLEASE VAPC13"/>
    <property type="match status" value="1"/>
</dbReference>
<dbReference type="AlphaFoldDB" id="G0EFV6"/>
<reference evidence="2 3" key="1">
    <citation type="journal article" date="2011" name="Stand. Genomic Sci.">
        <title>Complete genome sequence of the hyperthermophilic chemolithoautotroph Pyrolobus fumarii type strain (1A).</title>
        <authorList>
            <person name="Anderson I."/>
            <person name="Goker M."/>
            <person name="Nolan M."/>
            <person name="Lucas S."/>
            <person name="Hammon N."/>
            <person name="Deshpande S."/>
            <person name="Cheng J.F."/>
            <person name="Tapia R."/>
            <person name="Han C."/>
            <person name="Goodwin L."/>
            <person name="Pitluck S."/>
            <person name="Huntemann M."/>
            <person name="Liolios K."/>
            <person name="Ivanova N."/>
            <person name="Pagani I."/>
            <person name="Mavromatis K."/>
            <person name="Ovchinikova G."/>
            <person name="Pati A."/>
            <person name="Chen A."/>
            <person name="Palaniappan K."/>
            <person name="Land M."/>
            <person name="Hauser L."/>
            <person name="Brambilla E.M."/>
            <person name="Huber H."/>
            <person name="Yasawong M."/>
            <person name="Rohde M."/>
            <person name="Spring S."/>
            <person name="Abt B."/>
            <person name="Sikorski J."/>
            <person name="Wirth R."/>
            <person name="Detter J.C."/>
            <person name="Woyke T."/>
            <person name="Bristow J."/>
            <person name="Eisen J.A."/>
            <person name="Markowitz V."/>
            <person name="Hugenholtz P."/>
            <person name="Kyrpides N.C."/>
            <person name="Klenk H.P."/>
            <person name="Lapidus A."/>
        </authorList>
    </citation>
    <scope>NUCLEOTIDE SEQUENCE [LARGE SCALE GENOMIC DNA]</scope>
    <source>
        <strain evidence="3">DSM 11204 / 1A</strain>
    </source>
</reference>
<dbReference type="InParanoid" id="G0EFV6"/>
<feature type="domain" description="PIN" evidence="1">
    <location>
        <begin position="5"/>
        <end position="132"/>
    </location>
</feature>